<comment type="caution">
    <text evidence="8">The sequence shown here is derived from an EMBL/GenBank/DDBJ whole genome shotgun (WGS) entry which is preliminary data.</text>
</comment>
<dbReference type="EMBL" id="MCFG01000079">
    <property type="protein sequence ID" value="ORX83141.1"/>
    <property type="molecule type" value="Genomic_DNA"/>
</dbReference>
<dbReference type="OrthoDB" id="340608at2759"/>
<dbReference type="PIRSF" id="PIRSF015840">
    <property type="entry name" value="DUF284_TM_euk"/>
    <property type="match status" value="1"/>
</dbReference>
<comment type="subcellular location">
    <subcellularLocation>
        <location evidence="1">Membrane</location>
        <topology evidence="1">Multi-pass membrane protein</topology>
    </subcellularLocation>
</comment>
<dbReference type="InterPro" id="IPR005045">
    <property type="entry name" value="CDC50/LEM3_fam"/>
</dbReference>
<feature type="transmembrane region" description="Helical" evidence="7">
    <location>
        <begin position="319"/>
        <end position="340"/>
    </location>
</feature>
<evidence type="ECO:0000256" key="6">
    <source>
        <dbReference type="PIRNR" id="PIRNR015840"/>
    </source>
</evidence>
<dbReference type="GO" id="GO:0045332">
    <property type="term" value="P:phospholipid translocation"/>
    <property type="evidence" value="ECO:0007669"/>
    <property type="project" value="UniProtKB-UniRule"/>
</dbReference>
<dbReference type="PANTHER" id="PTHR10926:SF0">
    <property type="entry name" value="CDC50, ISOFORM A"/>
    <property type="match status" value="1"/>
</dbReference>
<dbReference type="GO" id="GO:0005886">
    <property type="term" value="C:plasma membrane"/>
    <property type="evidence" value="ECO:0007669"/>
    <property type="project" value="TreeGrafter"/>
</dbReference>
<gene>
    <name evidence="8" type="ORF">BCR32DRAFT_231461</name>
</gene>
<evidence type="ECO:0000313" key="9">
    <source>
        <dbReference type="Proteomes" id="UP000193944"/>
    </source>
</evidence>
<keyword evidence="5 6" id="KW-0472">Membrane</keyword>
<proteinExistence type="inferred from homology"/>
<evidence type="ECO:0000256" key="4">
    <source>
        <dbReference type="ARBA" id="ARBA00022989"/>
    </source>
</evidence>
<sequence length="373" mass="43085">MADTNIKSNKPKNNAIRQQRLKAWQPILTPKNVLPTLFFIGISFIPVGIGLFIAAKKVNEFTFEYTECNKTSTTFTPVPNYENVKWKYDKTQEICTVQFEIKETFKKPVFFYYRLTSFFQNHRSYVKSYDSEQLLKGKKLEKLDSNCDPFKVKDGKQYFPCGLIANSMFTDVFDNKLVKVTSGNNNETSTETYPLTEKDIAWPSDADKYGTRNDFLKFYGNDLSNVIPPPNWSISFPEYQNGYNATNFPDLKNWEHFQVWMRTAGLPNFRKLYSKNTETDLKPGIYNIDIINKYDVNRYGGTKSFVITTTSIIGGRNPFLGIAYIFVGIVSLIFGIIFLIRHLYKPRKLGDHKYLSWNKASTTATNTDGDDNR</sequence>
<feature type="transmembrane region" description="Helical" evidence="7">
    <location>
        <begin position="33"/>
        <end position="55"/>
    </location>
</feature>
<reference evidence="8 9" key="1">
    <citation type="submission" date="2016-08" db="EMBL/GenBank/DDBJ databases">
        <title>A Parts List for Fungal Cellulosomes Revealed by Comparative Genomics.</title>
        <authorList>
            <consortium name="DOE Joint Genome Institute"/>
            <person name="Haitjema C.H."/>
            <person name="Gilmore S.P."/>
            <person name="Henske J.K."/>
            <person name="Solomon K.V."/>
            <person name="De Groot R."/>
            <person name="Kuo A."/>
            <person name="Mondo S.J."/>
            <person name="Salamov A.A."/>
            <person name="Labutti K."/>
            <person name="Zhao Z."/>
            <person name="Chiniquy J."/>
            <person name="Barry K."/>
            <person name="Brewer H.M."/>
            <person name="Purvine S.O."/>
            <person name="Wright A.T."/>
            <person name="Boxma B."/>
            <person name="Van Alen T."/>
            <person name="Hackstein J.H."/>
            <person name="Baker S.E."/>
            <person name="Grigoriev I.V."/>
            <person name="O'Malley M.A."/>
        </authorList>
    </citation>
    <scope>NUCLEOTIDE SEQUENCE [LARGE SCALE GENOMIC DNA]</scope>
    <source>
        <strain evidence="8 9">S4</strain>
    </source>
</reference>
<keyword evidence="9" id="KW-1185">Reference proteome</keyword>
<comment type="similarity">
    <text evidence="2 6">Belongs to the CDC50/LEM3 family.</text>
</comment>
<keyword evidence="3 7" id="KW-0812">Transmembrane</keyword>
<dbReference type="PANTHER" id="PTHR10926">
    <property type="entry name" value="CELL CYCLE CONTROL PROTEIN 50"/>
    <property type="match status" value="1"/>
</dbReference>
<keyword evidence="4 7" id="KW-1133">Transmembrane helix</keyword>
<organism evidence="8 9">
    <name type="scientific">Anaeromyces robustus</name>
    <dbReference type="NCBI Taxonomy" id="1754192"/>
    <lineage>
        <taxon>Eukaryota</taxon>
        <taxon>Fungi</taxon>
        <taxon>Fungi incertae sedis</taxon>
        <taxon>Chytridiomycota</taxon>
        <taxon>Chytridiomycota incertae sedis</taxon>
        <taxon>Neocallimastigomycetes</taxon>
        <taxon>Neocallimastigales</taxon>
        <taxon>Neocallimastigaceae</taxon>
        <taxon>Anaeromyces</taxon>
    </lineage>
</organism>
<evidence type="ECO:0000256" key="3">
    <source>
        <dbReference type="ARBA" id="ARBA00022692"/>
    </source>
</evidence>
<evidence type="ECO:0000256" key="7">
    <source>
        <dbReference type="SAM" id="Phobius"/>
    </source>
</evidence>
<reference evidence="8 9" key="2">
    <citation type="submission" date="2016-08" db="EMBL/GenBank/DDBJ databases">
        <title>Pervasive Adenine N6-methylation of Active Genes in Fungi.</title>
        <authorList>
            <consortium name="DOE Joint Genome Institute"/>
            <person name="Mondo S.J."/>
            <person name="Dannebaum R.O."/>
            <person name="Kuo R.C."/>
            <person name="Labutti K."/>
            <person name="Haridas S."/>
            <person name="Kuo A."/>
            <person name="Salamov A."/>
            <person name="Ahrendt S.R."/>
            <person name="Lipzen A."/>
            <person name="Sullivan W."/>
            <person name="Andreopoulos W.B."/>
            <person name="Clum A."/>
            <person name="Lindquist E."/>
            <person name="Daum C."/>
            <person name="Ramamoorthy G.K."/>
            <person name="Gryganskyi A."/>
            <person name="Culley D."/>
            <person name="Magnuson J.K."/>
            <person name="James T.Y."/>
            <person name="O'Malley M.A."/>
            <person name="Stajich J.E."/>
            <person name="Spatafora J.W."/>
            <person name="Visel A."/>
            <person name="Grigoriev I.V."/>
        </authorList>
    </citation>
    <scope>NUCLEOTIDE SEQUENCE [LARGE SCALE GENOMIC DNA]</scope>
    <source>
        <strain evidence="8 9">S4</strain>
    </source>
</reference>
<dbReference type="GO" id="GO:0005794">
    <property type="term" value="C:Golgi apparatus"/>
    <property type="evidence" value="ECO:0007669"/>
    <property type="project" value="TreeGrafter"/>
</dbReference>
<evidence type="ECO:0000256" key="2">
    <source>
        <dbReference type="ARBA" id="ARBA00009457"/>
    </source>
</evidence>
<protein>
    <submittedName>
        <fullName evidence="8">Lem3/Cdc50</fullName>
    </submittedName>
</protein>
<dbReference type="Pfam" id="PF03381">
    <property type="entry name" value="CDC50"/>
    <property type="match status" value="1"/>
</dbReference>
<evidence type="ECO:0000256" key="5">
    <source>
        <dbReference type="ARBA" id="ARBA00023136"/>
    </source>
</evidence>
<evidence type="ECO:0000313" key="8">
    <source>
        <dbReference type="EMBL" id="ORX83141.1"/>
    </source>
</evidence>
<dbReference type="AlphaFoldDB" id="A0A1Y1XBI2"/>
<evidence type="ECO:0000256" key="1">
    <source>
        <dbReference type="ARBA" id="ARBA00004141"/>
    </source>
</evidence>
<dbReference type="Proteomes" id="UP000193944">
    <property type="component" value="Unassembled WGS sequence"/>
</dbReference>
<accession>A0A1Y1XBI2</accession>
<dbReference type="GO" id="GO:0005783">
    <property type="term" value="C:endoplasmic reticulum"/>
    <property type="evidence" value="ECO:0007669"/>
    <property type="project" value="TreeGrafter"/>
</dbReference>
<dbReference type="STRING" id="1754192.A0A1Y1XBI2"/>
<name>A0A1Y1XBI2_9FUNG</name>